<sequence length="177" mass="19300">MSRPNRWALYARDPESASPIDRRGPFGLAVLALGSAACFAVVEMAALTLLVPRRIQPLTGELILITSGGGLLFGVPMAALWVWSRRKARLRDDRQPLVGQLHRAWHARRIPDQPLPGFREEIEKSAGRGRGSIAIVVFLHVALVVWLVLRVSTTADPTLVALGWATVLVLASLLCVS</sequence>
<proteinExistence type="predicted"/>
<keyword evidence="1" id="KW-0472">Membrane</keyword>
<dbReference type="EMBL" id="BMJI01000003">
    <property type="protein sequence ID" value="GGC84370.1"/>
    <property type="molecule type" value="Genomic_DNA"/>
</dbReference>
<gene>
    <name evidence="2" type="ORF">GCM10011512_09000</name>
</gene>
<evidence type="ECO:0000313" key="2">
    <source>
        <dbReference type="EMBL" id="GGC84370.1"/>
    </source>
</evidence>
<keyword evidence="1" id="KW-0812">Transmembrane</keyword>
<evidence type="ECO:0000313" key="3">
    <source>
        <dbReference type="Proteomes" id="UP000597761"/>
    </source>
</evidence>
<reference evidence="3" key="1">
    <citation type="journal article" date="2019" name="Int. J. Syst. Evol. Microbiol.">
        <title>The Global Catalogue of Microorganisms (GCM) 10K type strain sequencing project: providing services to taxonomists for standard genome sequencing and annotation.</title>
        <authorList>
            <consortium name="The Broad Institute Genomics Platform"/>
            <consortium name="The Broad Institute Genome Sequencing Center for Infectious Disease"/>
            <person name="Wu L."/>
            <person name="Ma J."/>
        </authorList>
    </citation>
    <scope>NUCLEOTIDE SEQUENCE [LARGE SCALE GENOMIC DNA]</scope>
    <source>
        <strain evidence="3">CGMCC 1.15480</strain>
    </source>
</reference>
<dbReference type="Proteomes" id="UP000597761">
    <property type="component" value="Unassembled WGS sequence"/>
</dbReference>
<evidence type="ECO:0000256" key="1">
    <source>
        <dbReference type="SAM" id="Phobius"/>
    </source>
</evidence>
<feature type="transmembrane region" description="Helical" evidence="1">
    <location>
        <begin position="26"/>
        <end position="50"/>
    </location>
</feature>
<protein>
    <submittedName>
        <fullName evidence="2">Uncharacterized protein</fullName>
    </submittedName>
</protein>
<keyword evidence="1" id="KW-1133">Transmembrane helix</keyword>
<accession>A0ABQ1NSK1</accession>
<feature type="transmembrane region" description="Helical" evidence="1">
    <location>
        <begin position="133"/>
        <end position="152"/>
    </location>
</feature>
<keyword evidence="3" id="KW-1185">Reference proteome</keyword>
<dbReference type="RefSeq" id="WP_188666800.1">
    <property type="nucleotide sequence ID" value="NZ_BMJI01000003.1"/>
</dbReference>
<name>A0ABQ1NSK1_9MICC</name>
<feature type="transmembrane region" description="Helical" evidence="1">
    <location>
        <begin position="158"/>
        <end position="176"/>
    </location>
</feature>
<comment type="caution">
    <text evidence="2">The sequence shown here is derived from an EMBL/GenBank/DDBJ whole genome shotgun (WGS) entry which is preliminary data.</text>
</comment>
<feature type="transmembrane region" description="Helical" evidence="1">
    <location>
        <begin position="62"/>
        <end position="83"/>
    </location>
</feature>
<organism evidence="2 3">
    <name type="scientific">Tersicoccus solisilvae</name>
    <dbReference type="NCBI Taxonomy" id="1882339"/>
    <lineage>
        <taxon>Bacteria</taxon>
        <taxon>Bacillati</taxon>
        <taxon>Actinomycetota</taxon>
        <taxon>Actinomycetes</taxon>
        <taxon>Micrococcales</taxon>
        <taxon>Micrococcaceae</taxon>
        <taxon>Tersicoccus</taxon>
    </lineage>
</organism>